<feature type="compositionally biased region" description="Gly residues" evidence="1">
    <location>
        <begin position="539"/>
        <end position="549"/>
    </location>
</feature>
<reference evidence="3" key="2">
    <citation type="submission" date="2025-08" db="UniProtKB">
        <authorList>
            <consortium name="Ensembl"/>
        </authorList>
    </citation>
    <scope>IDENTIFICATION</scope>
</reference>
<feature type="compositionally biased region" description="Low complexity" evidence="1">
    <location>
        <begin position="588"/>
        <end position="600"/>
    </location>
</feature>
<keyword evidence="2" id="KW-0472">Membrane</keyword>
<keyword evidence="2" id="KW-1133">Transmembrane helix</keyword>
<feature type="compositionally biased region" description="Gly residues" evidence="1">
    <location>
        <begin position="446"/>
        <end position="455"/>
    </location>
</feature>
<accession>A0A4W5NUB6</accession>
<dbReference type="GO" id="GO:0043114">
    <property type="term" value="P:regulation of vascular permeability"/>
    <property type="evidence" value="ECO:0007669"/>
    <property type="project" value="TreeGrafter"/>
</dbReference>
<protein>
    <submittedName>
        <fullName evidence="3">Plasmalemma vesicle associated protein a</fullName>
    </submittedName>
</protein>
<dbReference type="Proteomes" id="UP000314982">
    <property type="component" value="Unassembled WGS sequence"/>
</dbReference>
<dbReference type="AlphaFoldDB" id="A0A4W5NUB6"/>
<sequence length="638" mass="68809">MYKSSYSQAKFGLEARRKIQKPRGKSCGYYMRVVFFFSSLIQSLIIVSLVLFLVYGSSPDAAAESRVQDLEKSFSRLSIDNINLRQQGKNLTKLLNATLTDKMRIDRYRMSLLQVLNGSGMFIANLKALVTQCETDKERCQIQRRMNKCFRAMPPNENQVQQLEQLLKLVSSNFSQTVQFMKMEMENTAMDRDTLTLEATSLRRDKTFLQRQLEGYRKKCKEDFVQSLAGISDVSKAFLLKIDNLLPNVSPFLLTCEKQLHHLDQIRNNCTGLSREVETKFQQYLNNVGSQMSEIEGCSARLQADKDQLKEVYDRCSYNRSAMALEHHEKLQKTQEKYDRETERLMMDRRRLQGDKELQEMVMKVKEGEFSILKDKINNLNTSLANCGSRTGMGNPGMSGPNQTGPWGSRHGMGDPGSTGNAFGGAGASSRGFESTGMGSNPFGSAGAGGTGTGNKPGSTNPFGNTGMGRTWSSSSSTALGLLGPGKVWAGRTGTGATGGWAAMGYAEMGEAGSSATGQGNRGPTEMGLRATGGWGSTGMGNTGMGGEGSSVSGQGKRGSTAGTELGAGTGGWGVSATGNSNTGLGRSGSSASSSSGAARMNGLGMDSSNGYSLAHINQHLRELQQYSNTDSGSEVSG</sequence>
<evidence type="ECO:0000313" key="4">
    <source>
        <dbReference type="Proteomes" id="UP000314982"/>
    </source>
</evidence>
<dbReference type="Pfam" id="PF06637">
    <property type="entry name" value="PV-1"/>
    <property type="match status" value="1"/>
</dbReference>
<name>A0A4W5NUB6_9TELE</name>
<evidence type="ECO:0000256" key="2">
    <source>
        <dbReference type="SAM" id="Phobius"/>
    </source>
</evidence>
<dbReference type="Ensembl" id="ENSHHUT00000054375.1">
    <property type="protein sequence ID" value="ENSHHUP00000052529.1"/>
    <property type="gene ID" value="ENSHHUG00000031594.1"/>
</dbReference>
<feature type="transmembrane region" description="Helical" evidence="2">
    <location>
        <begin position="29"/>
        <end position="55"/>
    </location>
</feature>
<dbReference type="PANTHER" id="PTHR21687:SF5">
    <property type="entry name" value="PLASMALEMMA VESICLE-ASSOCIATED PROTEIN"/>
    <property type="match status" value="1"/>
</dbReference>
<dbReference type="GeneTree" id="ENSGT00390000006166"/>
<reference evidence="4" key="1">
    <citation type="submission" date="2018-06" db="EMBL/GenBank/DDBJ databases">
        <title>Genome assembly of Danube salmon.</title>
        <authorList>
            <person name="Macqueen D.J."/>
            <person name="Gundappa M.K."/>
        </authorList>
    </citation>
    <scope>NUCLEOTIDE SEQUENCE [LARGE SCALE GENOMIC DNA]</scope>
</reference>
<dbReference type="PANTHER" id="PTHR21687">
    <property type="entry name" value="PLASMALEMMA VESICLE-ASSOCIATED PROTEIN"/>
    <property type="match status" value="1"/>
</dbReference>
<reference evidence="3" key="3">
    <citation type="submission" date="2025-09" db="UniProtKB">
        <authorList>
            <consortium name="Ensembl"/>
        </authorList>
    </citation>
    <scope>IDENTIFICATION</scope>
</reference>
<evidence type="ECO:0000313" key="3">
    <source>
        <dbReference type="Ensembl" id="ENSHHUP00000052529.1"/>
    </source>
</evidence>
<evidence type="ECO:0000256" key="1">
    <source>
        <dbReference type="SAM" id="MobiDB-lite"/>
    </source>
</evidence>
<proteinExistence type="predicted"/>
<dbReference type="GO" id="GO:0002693">
    <property type="term" value="P:positive regulation of cellular extravasation"/>
    <property type="evidence" value="ECO:0007669"/>
    <property type="project" value="TreeGrafter"/>
</dbReference>
<keyword evidence="2" id="KW-0812">Transmembrane</keyword>
<feature type="compositionally biased region" description="Low complexity" evidence="1">
    <location>
        <begin position="456"/>
        <end position="478"/>
    </location>
</feature>
<dbReference type="InterPro" id="IPR009538">
    <property type="entry name" value="PV-1"/>
</dbReference>
<keyword evidence="4" id="KW-1185">Reference proteome</keyword>
<feature type="region of interest" description="Disordered" evidence="1">
    <location>
        <begin position="390"/>
        <end position="478"/>
    </location>
</feature>
<feature type="region of interest" description="Disordered" evidence="1">
    <location>
        <begin position="539"/>
        <end position="611"/>
    </location>
</feature>
<feature type="compositionally biased region" description="Gly residues" evidence="1">
    <location>
        <begin position="414"/>
        <end position="427"/>
    </location>
</feature>
<organism evidence="3 4">
    <name type="scientific">Hucho hucho</name>
    <name type="common">huchen</name>
    <dbReference type="NCBI Taxonomy" id="62062"/>
    <lineage>
        <taxon>Eukaryota</taxon>
        <taxon>Metazoa</taxon>
        <taxon>Chordata</taxon>
        <taxon>Craniata</taxon>
        <taxon>Vertebrata</taxon>
        <taxon>Euteleostomi</taxon>
        <taxon>Actinopterygii</taxon>
        <taxon>Neopterygii</taxon>
        <taxon>Teleostei</taxon>
        <taxon>Protacanthopterygii</taxon>
        <taxon>Salmoniformes</taxon>
        <taxon>Salmonidae</taxon>
        <taxon>Salmoninae</taxon>
        <taxon>Hucho</taxon>
    </lineage>
</organism>